<dbReference type="GO" id="GO:0003677">
    <property type="term" value="F:DNA binding"/>
    <property type="evidence" value="ECO:0007669"/>
    <property type="project" value="UniProtKB-KW"/>
</dbReference>
<keyword evidence="12" id="KW-1185">Reference proteome</keyword>
<dbReference type="RefSeq" id="WP_191072291.1">
    <property type="nucleotide sequence ID" value="NZ_CP060506.1"/>
</dbReference>
<evidence type="ECO:0000313" key="11">
    <source>
        <dbReference type="EMBL" id="MBD3690175.1"/>
    </source>
</evidence>
<dbReference type="InterPro" id="IPR011604">
    <property type="entry name" value="PDDEXK-like_dom_sf"/>
</dbReference>
<organism evidence="11 12">
    <name type="scientific">Nanchangia anserum</name>
    <dbReference type="NCBI Taxonomy" id="2692125"/>
    <lineage>
        <taxon>Bacteria</taxon>
        <taxon>Bacillati</taxon>
        <taxon>Actinomycetota</taxon>
        <taxon>Actinomycetes</taxon>
        <taxon>Actinomycetales</taxon>
        <taxon>Actinomycetaceae</taxon>
        <taxon>Nanchangia</taxon>
    </lineage>
</organism>
<evidence type="ECO:0000256" key="1">
    <source>
        <dbReference type="ARBA" id="ARBA00022722"/>
    </source>
</evidence>
<comment type="caution">
    <text evidence="11">The sequence shown here is derived from an EMBL/GenBank/DDBJ whole genome shotgun (WGS) entry which is preliminary data.</text>
</comment>
<feature type="domain" description="UvrD-like helicase C-terminal" evidence="10">
    <location>
        <begin position="270"/>
        <end position="593"/>
    </location>
</feature>
<dbReference type="InterPro" id="IPR014017">
    <property type="entry name" value="DNA_helicase_UvrD-like_C"/>
</dbReference>
<dbReference type="Gene3D" id="3.90.320.10">
    <property type="match status" value="1"/>
</dbReference>
<dbReference type="SUPFAM" id="SSF52540">
    <property type="entry name" value="P-loop containing nucleoside triphosphate hydrolases"/>
    <property type="match status" value="1"/>
</dbReference>
<dbReference type="AlphaFoldDB" id="A0A8I0GDJ5"/>
<evidence type="ECO:0000256" key="5">
    <source>
        <dbReference type="ARBA" id="ARBA00022806"/>
    </source>
</evidence>
<dbReference type="InterPro" id="IPR038726">
    <property type="entry name" value="PDDEXK_AddAB-type"/>
</dbReference>
<protein>
    <submittedName>
        <fullName evidence="11">PD-(D/E)XK nuclease family protein</fullName>
    </submittedName>
</protein>
<evidence type="ECO:0000256" key="6">
    <source>
        <dbReference type="ARBA" id="ARBA00022839"/>
    </source>
</evidence>
<keyword evidence="6" id="KW-0269">Exonuclease</keyword>
<dbReference type="PROSITE" id="PS51217">
    <property type="entry name" value="UVRD_HELICASE_CTER"/>
    <property type="match status" value="1"/>
</dbReference>
<evidence type="ECO:0000313" key="12">
    <source>
        <dbReference type="Proteomes" id="UP000627538"/>
    </source>
</evidence>
<keyword evidence="8" id="KW-0238">DNA-binding</keyword>
<dbReference type="GO" id="GO:0005524">
    <property type="term" value="F:ATP binding"/>
    <property type="evidence" value="ECO:0007669"/>
    <property type="project" value="UniProtKB-KW"/>
</dbReference>
<evidence type="ECO:0000259" key="10">
    <source>
        <dbReference type="PROSITE" id="PS51217"/>
    </source>
</evidence>
<dbReference type="GO" id="GO:0004386">
    <property type="term" value="F:helicase activity"/>
    <property type="evidence" value="ECO:0007669"/>
    <property type="project" value="UniProtKB-KW"/>
</dbReference>
<proteinExistence type="predicted"/>
<evidence type="ECO:0000256" key="8">
    <source>
        <dbReference type="ARBA" id="ARBA00023125"/>
    </source>
</evidence>
<keyword evidence="2" id="KW-0547">Nucleotide-binding</keyword>
<keyword evidence="4" id="KW-0378">Hydrolase</keyword>
<dbReference type="SMART" id="SM00382">
    <property type="entry name" value="AAA"/>
    <property type="match status" value="1"/>
</dbReference>
<gene>
    <name evidence="11" type="ORF">H8R10_08045</name>
</gene>
<dbReference type="Proteomes" id="UP000627538">
    <property type="component" value="Unassembled WGS sequence"/>
</dbReference>
<reference evidence="11 12" key="1">
    <citation type="submission" date="2020-08" db="EMBL/GenBank/DDBJ databases">
        <title>Winkia gen. nov., sp. nov., isolated from faeces of the Anser albifrons in China.</title>
        <authorList>
            <person name="Liu Q."/>
        </authorList>
    </citation>
    <scope>NUCLEOTIDE SEQUENCE [LARGE SCALE GENOMIC DNA]</scope>
    <source>
        <strain evidence="11 12">C62</strain>
    </source>
</reference>
<evidence type="ECO:0000256" key="7">
    <source>
        <dbReference type="ARBA" id="ARBA00022840"/>
    </source>
</evidence>
<name>A0A8I0GDJ5_9ACTO</name>
<dbReference type="InterPro" id="IPR027417">
    <property type="entry name" value="P-loop_NTPase"/>
</dbReference>
<keyword evidence="1" id="KW-0540">Nuclease</keyword>
<sequence length="1047" mass="113555">MSESTSVTLTRAQQMAWDAVAAGGCVSVSAPPRSGKTTLALEIARSLSRPGPSSADPLILVPTRARRELLEATPQRLQLRRPHPILTPAALAFDIINTWRTNRAAPLAPAALRTGADEEAAIARLVAQTPNPPVPEDALETPALLTQVRNLCARCGDYGIGPEQLRQWGRELGISAWEWGADILANYHADDGLIDAARCQDDACTILSRWDRDAAECGVGVARPRYPLVIVDDIHDMTGASVRLLEQLRRQGSQLLVLSSPTVCVDVHRGALANAAKDLVDLCDRRESWTRLTWAPEQCAPVYQPPRHPEVAVYASQYDHDAAIASTLQRRHLYDGVDYADMAVIVRQGGMIDQLAYALRLGGVSVDARARRIAPMRQPLTRALVELIGGAARVRRGGEVGEVDEETREAVRAVVGSLFVALDDLDIVRLARRVRADVGEDGAAGALPGIDDLLDLLGREEQADAFARRLREDNDPLADAADKLARAAMLLAVAERAAIRDPLEGLGTVWAATGLELRWREAALAGSGEAHDHLDDALALFRHADFWSQRHLGARLAEYVAYVRDLNVPLDTVAVDAQRVGGVALLTPSQAAGRSFDTVVIAGVNEDVWPNLAQRDSLMRAGTLVDLASGRLDVAHGASVDIAAASRATETDERRMLEMALTRARERTIMTGIDSRDQAPSRYLLSAWAHTDEGRAERDRGAFVPPLSHPEPALTSRGLATELRRQLLANQRLVDALTLLAASGEEAAIPRTWTGLAGTPAERATWHTSTQRVWPEERTVSVSPSSVQKLLDCPLNWFLTRQGGQKPSDISRGKGLIIHYLAEIYTESMTCAEMLAIAEEQWRDLKAGTGYEATREKNRLMTRVRSLYQFLSTRHAPADVEKPVRARIAGDAHAVVNAKIDRIEHGDDGEHIFDFKTGQTATNAAAKSDPQLAVYQYALEAETGVAPTGATLVYPTAEDVKDPTMRAQRSLADAVPTQAKLPADMPDDLREALHAPGGMRLLAEYYLATAAQRARDNATDATPGAACRICPVASSCPAKPQGERTLP</sequence>
<dbReference type="EMBL" id="JACRUO010000003">
    <property type="protein sequence ID" value="MBD3690175.1"/>
    <property type="molecule type" value="Genomic_DNA"/>
</dbReference>
<evidence type="ECO:0000256" key="2">
    <source>
        <dbReference type="ARBA" id="ARBA00022741"/>
    </source>
</evidence>
<keyword evidence="7" id="KW-0067">ATP-binding</keyword>
<evidence type="ECO:0000256" key="4">
    <source>
        <dbReference type="ARBA" id="ARBA00022801"/>
    </source>
</evidence>
<keyword evidence="9" id="KW-0234">DNA repair</keyword>
<evidence type="ECO:0000256" key="3">
    <source>
        <dbReference type="ARBA" id="ARBA00022763"/>
    </source>
</evidence>
<dbReference type="InterPro" id="IPR003593">
    <property type="entry name" value="AAA+_ATPase"/>
</dbReference>
<dbReference type="InterPro" id="IPR013986">
    <property type="entry name" value="DExx_box_DNA_helicase_dom_sf"/>
</dbReference>
<dbReference type="Gene3D" id="3.40.50.300">
    <property type="entry name" value="P-loop containing nucleotide triphosphate hydrolases"/>
    <property type="match status" value="2"/>
</dbReference>
<dbReference type="GO" id="GO:0004527">
    <property type="term" value="F:exonuclease activity"/>
    <property type="evidence" value="ECO:0007669"/>
    <property type="project" value="UniProtKB-KW"/>
</dbReference>
<dbReference type="Gene3D" id="1.10.10.160">
    <property type="match status" value="1"/>
</dbReference>
<keyword evidence="5" id="KW-0347">Helicase</keyword>
<dbReference type="GO" id="GO:0006281">
    <property type="term" value="P:DNA repair"/>
    <property type="evidence" value="ECO:0007669"/>
    <property type="project" value="UniProtKB-KW"/>
</dbReference>
<evidence type="ECO:0000256" key="9">
    <source>
        <dbReference type="ARBA" id="ARBA00023204"/>
    </source>
</evidence>
<dbReference type="Pfam" id="PF12705">
    <property type="entry name" value="PDDEXK_1"/>
    <property type="match status" value="1"/>
</dbReference>
<keyword evidence="3" id="KW-0227">DNA damage</keyword>
<accession>A0A8I0GDJ5</accession>